<evidence type="ECO:0000256" key="7">
    <source>
        <dbReference type="SAM" id="Phobius"/>
    </source>
</evidence>
<gene>
    <name evidence="9" type="ORF">LLW17_03245</name>
</gene>
<reference evidence="9 10" key="1">
    <citation type="submission" date="2021-11" db="EMBL/GenBank/DDBJ databases">
        <title>Seasonal and diel survey of microbial diversity of the Tyrrhenian coast.</title>
        <authorList>
            <person name="Gattoni G."/>
            <person name="Corral P."/>
        </authorList>
    </citation>
    <scope>NUCLEOTIDE SEQUENCE [LARGE SCALE GENOMIC DNA]</scope>
    <source>
        <strain evidence="9 10">Mr9</strain>
    </source>
</reference>
<evidence type="ECO:0000256" key="4">
    <source>
        <dbReference type="ARBA" id="ARBA00022803"/>
    </source>
</evidence>
<dbReference type="Gene3D" id="1.10.10.10">
    <property type="entry name" value="Winged helix-like DNA-binding domain superfamily/Winged helix DNA-binding domain"/>
    <property type="match status" value="1"/>
</dbReference>
<comment type="subcellular location">
    <subcellularLocation>
        <location evidence="1">Cytoplasm</location>
    </subcellularLocation>
</comment>
<keyword evidence="7" id="KW-0472">Membrane</keyword>
<dbReference type="InterPro" id="IPR016032">
    <property type="entry name" value="Sig_transdc_resp-reg_C-effctor"/>
</dbReference>
<protein>
    <submittedName>
        <fullName evidence="9">Tetratricopeptide repeat protein</fullName>
    </submittedName>
</protein>
<proteinExistence type="inferred from homology"/>
<organism evidence="9 10">
    <name type="scientific">Leeuwenhoekiella parthenopeia</name>
    <dbReference type="NCBI Taxonomy" id="2890320"/>
    <lineage>
        <taxon>Bacteria</taxon>
        <taxon>Pseudomonadati</taxon>
        <taxon>Bacteroidota</taxon>
        <taxon>Flavobacteriia</taxon>
        <taxon>Flavobacteriales</taxon>
        <taxon>Flavobacteriaceae</taxon>
        <taxon>Leeuwenhoekiella</taxon>
    </lineage>
</organism>
<dbReference type="Pfam" id="PF13424">
    <property type="entry name" value="TPR_12"/>
    <property type="match status" value="1"/>
</dbReference>
<feature type="repeat" description="TPR" evidence="6">
    <location>
        <begin position="208"/>
        <end position="241"/>
    </location>
</feature>
<evidence type="ECO:0000256" key="3">
    <source>
        <dbReference type="ARBA" id="ARBA00022737"/>
    </source>
</evidence>
<keyword evidence="7" id="KW-0812">Transmembrane</keyword>
<accession>A0ABS8GNY9</accession>
<evidence type="ECO:0000256" key="6">
    <source>
        <dbReference type="PROSITE-ProRule" id="PRU00339"/>
    </source>
</evidence>
<name>A0ABS8GNY9_9FLAO</name>
<evidence type="ECO:0000259" key="8">
    <source>
        <dbReference type="SMART" id="SM00421"/>
    </source>
</evidence>
<dbReference type="PROSITE" id="PS50005">
    <property type="entry name" value="TPR"/>
    <property type="match status" value="1"/>
</dbReference>
<dbReference type="SMART" id="SM00028">
    <property type="entry name" value="TPR"/>
    <property type="match status" value="5"/>
</dbReference>
<dbReference type="PANTHER" id="PTHR46630:SF1">
    <property type="entry name" value="TETRATRICOPEPTIDE REPEAT PROTEIN 29"/>
    <property type="match status" value="1"/>
</dbReference>
<dbReference type="Gene3D" id="1.25.40.10">
    <property type="entry name" value="Tetratricopeptide repeat domain"/>
    <property type="match status" value="2"/>
</dbReference>
<dbReference type="InterPro" id="IPR011990">
    <property type="entry name" value="TPR-like_helical_dom_sf"/>
</dbReference>
<feature type="domain" description="HTH luxR-type" evidence="8">
    <location>
        <begin position="460"/>
        <end position="517"/>
    </location>
</feature>
<evidence type="ECO:0000313" key="9">
    <source>
        <dbReference type="EMBL" id="MCC4211722.1"/>
    </source>
</evidence>
<keyword evidence="3" id="KW-0677">Repeat</keyword>
<evidence type="ECO:0000256" key="1">
    <source>
        <dbReference type="ARBA" id="ARBA00004496"/>
    </source>
</evidence>
<sequence length="520" mass="59821">MSICLVLTRPVFAQASADSYTFQAFNDSLFYSYKTQLDRALQDGNADSIYAKQYQLAEFYKNAQIYTQAVEHYKLASEEKTQHSELYSATINISLGEIYIALYNYSKARYYLNRSLDFSVKTKNLRIKAKSLQLIGACWEKQENPHKALAFQRQSLAVYETLKDAVGEASVNESIGSVYEDLGDFKKAYLYFEKAYVYFKAVGDERQVNALNNLSDIYRKTGDYSTALTKTYQALNLAQNYANTHQITSAYKDLSKTYALIGDFENAHRFLLKYEKLKEDQFYSQNFSQLNALQTIFDTRENEAQIALLQEQNKTSKARLLALSLLVFTLIASGIIVFYLKKKKRQAALDLQLYKQRALEAELETRAEKARNLESEIQLKTATLSKYSLTIAQKNKVIEDVSGTLQKLSSRKRMDLPAKINEIAQDLEVHLKEDNEWDQFMLLFEEIHPGFVTNLNEKSLQKLTATELRLCLLLRLNLSSKEIASILRITPDSVRVARYRLRKKLPIETQEELAGFMLNL</sequence>
<feature type="transmembrane region" description="Helical" evidence="7">
    <location>
        <begin position="320"/>
        <end position="340"/>
    </location>
</feature>
<keyword evidence="2" id="KW-0963">Cytoplasm</keyword>
<keyword evidence="4 6" id="KW-0802">TPR repeat</keyword>
<comment type="caution">
    <text evidence="9">The sequence shown here is derived from an EMBL/GenBank/DDBJ whole genome shotgun (WGS) entry which is preliminary data.</text>
</comment>
<dbReference type="SMART" id="SM00421">
    <property type="entry name" value="HTH_LUXR"/>
    <property type="match status" value="1"/>
</dbReference>
<dbReference type="PANTHER" id="PTHR46630">
    <property type="entry name" value="TETRATRICOPEPTIDE REPEAT PROTEIN 29"/>
    <property type="match status" value="1"/>
</dbReference>
<keyword evidence="10" id="KW-1185">Reference proteome</keyword>
<dbReference type="InterPro" id="IPR051476">
    <property type="entry name" value="Bac_ResReg_Asp_Phosphatase"/>
</dbReference>
<dbReference type="SUPFAM" id="SSF46894">
    <property type="entry name" value="C-terminal effector domain of the bipartite response regulators"/>
    <property type="match status" value="1"/>
</dbReference>
<dbReference type="RefSeq" id="WP_228228832.1">
    <property type="nucleotide sequence ID" value="NZ_JAJGMW010000003.1"/>
</dbReference>
<dbReference type="InterPro" id="IPR036388">
    <property type="entry name" value="WH-like_DNA-bd_sf"/>
</dbReference>
<dbReference type="InterPro" id="IPR000792">
    <property type="entry name" value="Tscrpt_reg_LuxR_C"/>
</dbReference>
<dbReference type="Proteomes" id="UP001197770">
    <property type="component" value="Unassembled WGS sequence"/>
</dbReference>
<dbReference type="InterPro" id="IPR019734">
    <property type="entry name" value="TPR_rpt"/>
</dbReference>
<comment type="similarity">
    <text evidence="5">Belongs to the Rap family.</text>
</comment>
<evidence type="ECO:0000256" key="2">
    <source>
        <dbReference type="ARBA" id="ARBA00022490"/>
    </source>
</evidence>
<dbReference type="SUPFAM" id="SSF48452">
    <property type="entry name" value="TPR-like"/>
    <property type="match status" value="1"/>
</dbReference>
<evidence type="ECO:0000313" key="10">
    <source>
        <dbReference type="Proteomes" id="UP001197770"/>
    </source>
</evidence>
<keyword evidence="7" id="KW-1133">Transmembrane helix</keyword>
<dbReference type="EMBL" id="JAJGMW010000003">
    <property type="protein sequence ID" value="MCC4211722.1"/>
    <property type="molecule type" value="Genomic_DNA"/>
</dbReference>
<evidence type="ECO:0000256" key="5">
    <source>
        <dbReference type="ARBA" id="ARBA00038253"/>
    </source>
</evidence>